<dbReference type="OrthoDB" id="9779408at2"/>
<evidence type="ECO:0000313" key="9">
    <source>
        <dbReference type="EMBL" id="SPD87865.1"/>
    </source>
</evidence>
<dbReference type="InterPro" id="IPR011013">
    <property type="entry name" value="Gal_mutarotase_sf_dom"/>
</dbReference>
<dbReference type="EC" id="5.1.3.3" evidence="5"/>
<gene>
    <name evidence="9" type="ORF">MPLG2_2835</name>
</gene>
<dbReference type="Proteomes" id="UP000238164">
    <property type="component" value="Chromosome 1"/>
</dbReference>
<dbReference type="PIRSF" id="PIRSF005096">
    <property type="entry name" value="GALM"/>
    <property type="match status" value="1"/>
</dbReference>
<keyword evidence="4 5" id="KW-0119">Carbohydrate metabolism</keyword>
<dbReference type="GO" id="GO:0030246">
    <property type="term" value="F:carbohydrate binding"/>
    <property type="evidence" value="ECO:0007669"/>
    <property type="project" value="InterPro"/>
</dbReference>
<evidence type="ECO:0000256" key="8">
    <source>
        <dbReference type="PIRSR" id="PIRSR005096-3"/>
    </source>
</evidence>
<dbReference type="AlphaFoldDB" id="A0A2N9JIG8"/>
<evidence type="ECO:0000256" key="1">
    <source>
        <dbReference type="ARBA" id="ARBA00005028"/>
    </source>
</evidence>
<dbReference type="InterPro" id="IPR047215">
    <property type="entry name" value="Galactose_mutarotase-like"/>
</dbReference>
<feature type="active site" description="Proton acceptor" evidence="6">
    <location>
        <position position="292"/>
    </location>
</feature>
<feature type="active site" description="Proton donor" evidence="6">
    <location>
        <position position="172"/>
    </location>
</feature>
<dbReference type="CDD" id="cd09019">
    <property type="entry name" value="galactose_mutarotase_like"/>
    <property type="match status" value="1"/>
</dbReference>
<evidence type="ECO:0000256" key="5">
    <source>
        <dbReference type="PIRNR" id="PIRNR005096"/>
    </source>
</evidence>
<evidence type="ECO:0000256" key="3">
    <source>
        <dbReference type="ARBA" id="ARBA00023235"/>
    </source>
</evidence>
<dbReference type="KEGG" id="mgg:MPLG2_2835"/>
<name>A0A2N9JIG8_9ACTN</name>
<dbReference type="InterPro" id="IPR008183">
    <property type="entry name" value="Aldose_1/G6P_1-epimerase"/>
</dbReference>
<dbReference type="PANTHER" id="PTHR10091:SF0">
    <property type="entry name" value="GALACTOSE MUTAROTASE"/>
    <property type="match status" value="1"/>
</dbReference>
<comment type="pathway">
    <text evidence="1 5">Carbohydrate metabolism; hexose metabolism.</text>
</comment>
<reference evidence="9 10" key="1">
    <citation type="submission" date="2018-02" db="EMBL/GenBank/DDBJ databases">
        <authorList>
            <person name="Cohen D.B."/>
            <person name="Kent A.D."/>
        </authorList>
    </citation>
    <scope>NUCLEOTIDE SEQUENCE [LARGE SCALE GENOMIC DNA]</scope>
    <source>
        <strain evidence="9">1</strain>
    </source>
</reference>
<dbReference type="InterPro" id="IPR015443">
    <property type="entry name" value="Aldose_1-epimerase"/>
</dbReference>
<dbReference type="GO" id="GO:0004034">
    <property type="term" value="F:aldose 1-epimerase activity"/>
    <property type="evidence" value="ECO:0007669"/>
    <property type="project" value="UniProtKB-EC"/>
</dbReference>
<comment type="similarity">
    <text evidence="2 5">Belongs to the aldose epimerase family.</text>
</comment>
<dbReference type="GO" id="GO:0006006">
    <property type="term" value="P:glucose metabolic process"/>
    <property type="evidence" value="ECO:0007669"/>
    <property type="project" value="TreeGrafter"/>
</dbReference>
<evidence type="ECO:0000256" key="2">
    <source>
        <dbReference type="ARBA" id="ARBA00006206"/>
    </source>
</evidence>
<evidence type="ECO:0000256" key="6">
    <source>
        <dbReference type="PIRSR" id="PIRSR005096-1"/>
    </source>
</evidence>
<dbReference type="Pfam" id="PF01263">
    <property type="entry name" value="Aldose_epim"/>
    <property type="match status" value="1"/>
</dbReference>
<evidence type="ECO:0000256" key="7">
    <source>
        <dbReference type="PIRSR" id="PIRSR005096-2"/>
    </source>
</evidence>
<proteinExistence type="inferred from homology"/>
<feature type="binding site" evidence="8">
    <location>
        <begin position="172"/>
        <end position="174"/>
    </location>
    <ligand>
        <name>beta-D-galactose</name>
        <dbReference type="ChEBI" id="CHEBI:27667"/>
    </ligand>
</feature>
<dbReference type="SUPFAM" id="SSF74650">
    <property type="entry name" value="Galactose mutarotase-like"/>
    <property type="match status" value="1"/>
</dbReference>
<dbReference type="EMBL" id="LT985188">
    <property type="protein sequence ID" value="SPD87865.1"/>
    <property type="molecule type" value="Genomic_DNA"/>
</dbReference>
<dbReference type="InterPro" id="IPR014718">
    <property type="entry name" value="GH-type_carb-bd"/>
</dbReference>
<sequence length="328" mass="34693">MSRSLPSPVPFGSVNGEPVELVRLEADDLAVELLSIGAAVHRVVVAGRDVALGHPDAQGYADSMFCIGLTIGRFANRIGGARFTLDGSRYILSANEGASTLHGGPDGFHRRVWTITEVGPDSVTFGIVSADGDQGFPGELTASVRYTIAPGELRMTYSATTTAPTVVNFTNHSYFNAAGEASGSTDEQLIAVPGAQVVEVNDELIPTGRLVPVGLHDLRTPRRIVDAAPLDTCFVVDGEPGTLRPHATLSATDLAIDVLSDQPGIQLYTADVMNDVPGLTGTYGPRSGLALETQNFPDAPNHEGFPNSVLRPGEQFTSTTIWRFRPLG</sequence>
<dbReference type="GO" id="GO:0033499">
    <property type="term" value="P:galactose catabolic process via UDP-galactose, Leloir pathway"/>
    <property type="evidence" value="ECO:0007669"/>
    <property type="project" value="TreeGrafter"/>
</dbReference>
<accession>A0A2N9JIG8</accession>
<dbReference type="Gene3D" id="2.70.98.10">
    <property type="match status" value="1"/>
</dbReference>
<evidence type="ECO:0000256" key="4">
    <source>
        <dbReference type="ARBA" id="ARBA00023277"/>
    </source>
</evidence>
<feature type="binding site" evidence="8">
    <location>
        <begin position="76"/>
        <end position="77"/>
    </location>
    <ligand>
        <name>beta-D-galactose</name>
        <dbReference type="ChEBI" id="CHEBI:27667"/>
    </ligand>
</feature>
<organism evidence="9 10">
    <name type="scientific">Micropruina glycogenica</name>
    <dbReference type="NCBI Taxonomy" id="75385"/>
    <lineage>
        <taxon>Bacteria</taxon>
        <taxon>Bacillati</taxon>
        <taxon>Actinomycetota</taxon>
        <taxon>Actinomycetes</taxon>
        <taxon>Propionibacteriales</taxon>
        <taxon>Nocardioidaceae</taxon>
        <taxon>Micropruina</taxon>
    </lineage>
</organism>
<dbReference type="UniPathway" id="UPA00242"/>
<comment type="catalytic activity">
    <reaction evidence="5">
        <text>alpha-D-glucose = beta-D-glucose</text>
        <dbReference type="Rhea" id="RHEA:10264"/>
        <dbReference type="ChEBI" id="CHEBI:15903"/>
        <dbReference type="ChEBI" id="CHEBI:17925"/>
        <dbReference type="EC" id="5.1.3.3"/>
    </reaction>
</comment>
<dbReference type="PANTHER" id="PTHR10091">
    <property type="entry name" value="ALDOSE-1-EPIMERASE"/>
    <property type="match status" value="1"/>
</dbReference>
<evidence type="ECO:0000313" key="10">
    <source>
        <dbReference type="Proteomes" id="UP000238164"/>
    </source>
</evidence>
<feature type="binding site" evidence="7">
    <location>
        <position position="231"/>
    </location>
    <ligand>
        <name>beta-D-galactose</name>
        <dbReference type="ChEBI" id="CHEBI:27667"/>
    </ligand>
</feature>
<dbReference type="RefSeq" id="WP_158681190.1">
    <property type="nucleotide sequence ID" value="NZ_BAAAGO010000008.1"/>
</dbReference>
<keyword evidence="3 5" id="KW-0413">Isomerase</keyword>
<protein>
    <recommendedName>
        <fullName evidence="5">Aldose 1-epimerase</fullName>
        <ecNumber evidence="5">5.1.3.3</ecNumber>
    </recommendedName>
</protein>
<keyword evidence="10" id="KW-1185">Reference proteome</keyword>